<dbReference type="Pfam" id="PF07883">
    <property type="entry name" value="Cupin_2"/>
    <property type="match status" value="1"/>
</dbReference>
<dbReference type="PANTHER" id="PTHR43698:SF1">
    <property type="entry name" value="BLL4564 PROTEIN"/>
    <property type="match status" value="1"/>
</dbReference>
<sequence length="152" mass="16391">MRFAPGVRSAWHSHARGQYRHVTSGVADFGGRDGTVHEVHAGQTLDTPPGEEHWHAAAPDCLMEHVALRESADDPADSVTWLEHITDEEHARRASGVAVRHLSCSRCEIVVAACLTAWTACGTSTSRRSFSAGTARGVRRGEGRRAGRVQGS</sequence>
<evidence type="ECO:0000313" key="3">
    <source>
        <dbReference type="EMBL" id="GAA4707891.1"/>
    </source>
</evidence>
<organism evidence="3 4">
    <name type="scientific">Pseudonocardia yuanmonensis</name>
    <dbReference type="NCBI Taxonomy" id="1095914"/>
    <lineage>
        <taxon>Bacteria</taxon>
        <taxon>Bacillati</taxon>
        <taxon>Actinomycetota</taxon>
        <taxon>Actinomycetes</taxon>
        <taxon>Pseudonocardiales</taxon>
        <taxon>Pseudonocardiaceae</taxon>
        <taxon>Pseudonocardia</taxon>
    </lineage>
</organism>
<dbReference type="InterPro" id="IPR013096">
    <property type="entry name" value="Cupin_2"/>
</dbReference>
<dbReference type="InterPro" id="IPR011051">
    <property type="entry name" value="RmlC_Cupin_sf"/>
</dbReference>
<protein>
    <recommendedName>
        <fullName evidence="2">Cupin type-2 domain-containing protein</fullName>
    </recommendedName>
</protein>
<reference evidence="4" key="1">
    <citation type="journal article" date="2019" name="Int. J. Syst. Evol. Microbiol.">
        <title>The Global Catalogue of Microorganisms (GCM) 10K type strain sequencing project: providing services to taxonomists for standard genome sequencing and annotation.</title>
        <authorList>
            <consortium name="The Broad Institute Genomics Platform"/>
            <consortium name="The Broad Institute Genome Sequencing Center for Infectious Disease"/>
            <person name="Wu L."/>
            <person name="Ma J."/>
        </authorList>
    </citation>
    <scope>NUCLEOTIDE SEQUENCE [LARGE SCALE GENOMIC DNA]</scope>
    <source>
        <strain evidence="4">JCM 18055</strain>
    </source>
</reference>
<feature type="domain" description="Cupin type-2" evidence="2">
    <location>
        <begin position="1"/>
        <end position="57"/>
    </location>
</feature>
<dbReference type="SUPFAM" id="SSF51182">
    <property type="entry name" value="RmlC-like cupins"/>
    <property type="match status" value="1"/>
</dbReference>
<evidence type="ECO:0000259" key="2">
    <source>
        <dbReference type="Pfam" id="PF07883"/>
    </source>
</evidence>
<gene>
    <name evidence="3" type="ORF">GCM10023215_56260</name>
</gene>
<keyword evidence="4" id="KW-1185">Reference proteome</keyword>
<dbReference type="InterPro" id="IPR014710">
    <property type="entry name" value="RmlC-like_jellyroll"/>
</dbReference>
<feature type="region of interest" description="Disordered" evidence="1">
    <location>
        <begin position="126"/>
        <end position="152"/>
    </location>
</feature>
<dbReference type="PANTHER" id="PTHR43698">
    <property type="entry name" value="RIBD C-TERMINAL DOMAIN CONTAINING PROTEIN"/>
    <property type="match status" value="1"/>
</dbReference>
<dbReference type="EMBL" id="BAABIC010000025">
    <property type="protein sequence ID" value="GAA4707891.1"/>
    <property type="molecule type" value="Genomic_DNA"/>
</dbReference>
<evidence type="ECO:0000256" key="1">
    <source>
        <dbReference type="SAM" id="MobiDB-lite"/>
    </source>
</evidence>
<dbReference type="Proteomes" id="UP001500325">
    <property type="component" value="Unassembled WGS sequence"/>
</dbReference>
<accession>A0ABP8XI10</accession>
<dbReference type="Gene3D" id="2.60.120.10">
    <property type="entry name" value="Jelly Rolls"/>
    <property type="match status" value="1"/>
</dbReference>
<evidence type="ECO:0000313" key="4">
    <source>
        <dbReference type="Proteomes" id="UP001500325"/>
    </source>
</evidence>
<name>A0ABP8XI10_9PSEU</name>
<dbReference type="RefSeq" id="WP_345383790.1">
    <property type="nucleotide sequence ID" value="NZ_BAABIC010000025.1"/>
</dbReference>
<proteinExistence type="predicted"/>
<comment type="caution">
    <text evidence="3">The sequence shown here is derived from an EMBL/GenBank/DDBJ whole genome shotgun (WGS) entry which is preliminary data.</text>
</comment>